<protein>
    <submittedName>
        <fullName evidence="4">Sensor histidine kinase</fullName>
    </submittedName>
</protein>
<dbReference type="InterPro" id="IPR050640">
    <property type="entry name" value="Bact_2-comp_sensor_kinase"/>
</dbReference>
<keyword evidence="2" id="KW-0812">Transmembrane</keyword>
<dbReference type="InterPro" id="IPR036890">
    <property type="entry name" value="HATPase_C_sf"/>
</dbReference>
<dbReference type="GO" id="GO:0016020">
    <property type="term" value="C:membrane"/>
    <property type="evidence" value="ECO:0007669"/>
    <property type="project" value="InterPro"/>
</dbReference>
<feature type="transmembrane region" description="Helical" evidence="2">
    <location>
        <begin position="53"/>
        <end position="71"/>
    </location>
</feature>
<feature type="domain" description="Signal transduction histidine kinase internal region" evidence="3">
    <location>
        <begin position="167"/>
        <end position="244"/>
    </location>
</feature>
<dbReference type="AlphaFoldDB" id="A0A4S3M3U7"/>
<keyword evidence="4" id="KW-0808">Transferase</keyword>
<evidence type="ECO:0000256" key="1">
    <source>
        <dbReference type="SAM" id="Coils"/>
    </source>
</evidence>
<keyword evidence="1" id="KW-0175">Coiled coil</keyword>
<name>A0A4S3M3U7_9FLAO</name>
<evidence type="ECO:0000259" key="3">
    <source>
        <dbReference type="Pfam" id="PF06580"/>
    </source>
</evidence>
<evidence type="ECO:0000256" key="2">
    <source>
        <dbReference type="SAM" id="Phobius"/>
    </source>
</evidence>
<keyword evidence="2" id="KW-1133">Transmembrane helix</keyword>
<feature type="transmembrane region" description="Helical" evidence="2">
    <location>
        <begin position="20"/>
        <end position="41"/>
    </location>
</feature>
<evidence type="ECO:0000313" key="5">
    <source>
        <dbReference type="Proteomes" id="UP000305939"/>
    </source>
</evidence>
<reference evidence="4 5" key="1">
    <citation type="submission" date="2019-04" db="EMBL/GenBank/DDBJ databases">
        <title>Draft genome sequence of Robertkochia marina CC-AMO-30D.</title>
        <authorList>
            <person name="Hameed A."/>
            <person name="Lin S.-Y."/>
            <person name="Shahina M."/>
            <person name="Lai W.-A."/>
            <person name="Young C.-C."/>
        </authorList>
    </citation>
    <scope>NUCLEOTIDE SEQUENCE [LARGE SCALE GENOMIC DNA]</scope>
    <source>
        <strain evidence="4 5">CC-AMO-30D</strain>
    </source>
</reference>
<dbReference type="GO" id="GO:0000155">
    <property type="term" value="F:phosphorelay sensor kinase activity"/>
    <property type="evidence" value="ECO:0007669"/>
    <property type="project" value="InterPro"/>
</dbReference>
<keyword evidence="4" id="KW-0418">Kinase</keyword>
<gene>
    <name evidence="4" type="ORF">E7Z59_01165</name>
</gene>
<accession>A0A4S3M3U7</accession>
<sequence length="357" mass="42016">MKISKPKLLNNQYFRHSSPVWHHILFWVAYFLFNTIRWGFYYDDLLFSLKGNLVEFPIHVIICYLTLYYLIPVLIPKKKYWSFFIILLGVIWGMMYLKFQITYHFISNNVWPEGPEYTDSLTPNYMITMILGEVYVVSFVTAIKITIEWLRENQRATSLEKEQLETELRFLRAQISPHFFFNTLNNIYALTISKSDKAPEIILRLSNLMRYLLYQTKGRKHCLRKEIECIQNYLELEKIRYDEQVSVNLEIEGNPDDKKVPPMLMISFIENCFKHGASKNLEKTFINILFRVKDDEIHFKATNTLAGDANSTPPPIGGGIGLSNVKKRLELGYPKGSYELKNYIENQEYIVTLKIPA</sequence>
<feature type="transmembrane region" description="Helical" evidence="2">
    <location>
        <begin position="126"/>
        <end position="147"/>
    </location>
</feature>
<dbReference type="Proteomes" id="UP000305939">
    <property type="component" value="Unassembled WGS sequence"/>
</dbReference>
<evidence type="ECO:0000313" key="4">
    <source>
        <dbReference type="EMBL" id="THD68971.1"/>
    </source>
</evidence>
<comment type="caution">
    <text evidence="4">The sequence shown here is derived from an EMBL/GenBank/DDBJ whole genome shotgun (WGS) entry which is preliminary data.</text>
</comment>
<dbReference type="EMBL" id="SSMC01000001">
    <property type="protein sequence ID" value="THD68971.1"/>
    <property type="molecule type" value="Genomic_DNA"/>
</dbReference>
<feature type="transmembrane region" description="Helical" evidence="2">
    <location>
        <begin position="83"/>
        <end position="106"/>
    </location>
</feature>
<dbReference type="Pfam" id="PF06580">
    <property type="entry name" value="His_kinase"/>
    <property type="match status" value="1"/>
</dbReference>
<organism evidence="4 5">
    <name type="scientific">Robertkochia marina</name>
    <dbReference type="NCBI Taxonomy" id="1227945"/>
    <lineage>
        <taxon>Bacteria</taxon>
        <taxon>Pseudomonadati</taxon>
        <taxon>Bacteroidota</taxon>
        <taxon>Flavobacteriia</taxon>
        <taxon>Flavobacteriales</taxon>
        <taxon>Flavobacteriaceae</taxon>
        <taxon>Robertkochia</taxon>
    </lineage>
</organism>
<keyword evidence="5" id="KW-1185">Reference proteome</keyword>
<dbReference type="InterPro" id="IPR010559">
    <property type="entry name" value="Sig_transdc_His_kin_internal"/>
</dbReference>
<dbReference type="RefSeq" id="WP_136334461.1">
    <property type="nucleotide sequence ID" value="NZ_QXMP01000004.1"/>
</dbReference>
<feature type="coiled-coil region" evidence="1">
    <location>
        <begin position="147"/>
        <end position="174"/>
    </location>
</feature>
<dbReference type="PANTHER" id="PTHR34220:SF7">
    <property type="entry name" value="SENSOR HISTIDINE KINASE YPDA"/>
    <property type="match status" value="1"/>
</dbReference>
<dbReference type="PANTHER" id="PTHR34220">
    <property type="entry name" value="SENSOR HISTIDINE KINASE YPDA"/>
    <property type="match status" value="1"/>
</dbReference>
<dbReference type="Gene3D" id="3.30.565.10">
    <property type="entry name" value="Histidine kinase-like ATPase, C-terminal domain"/>
    <property type="match status" value="1"/>
</dbReference>
<dbReference type="OrthoDB" id="9809908at2"/>
<proteinExistence type="predicted"/>
<keyword evidence="2" id="KW-0472">Membrane</keyword>